<evidence type="ECO:0000256" key="3">
    <source>
        <dbReference type="ARBA" id="ARBA00022691"/>
    </source>
</evidence>
<dbReference type="InParanoid" id="A0A0D2HWJ0"/>
<gene>
    <name evidence="6" type="ORF">X474_06270</name>
</gene>
<dbReference type="Pfam" id="PF00891">
    <property type="entry name" value="Methyltransf_2"/>
    <property type="match status" value="1"/>
</dbReference>
<dbReference type="RefSeq" id="WP_044347397.1">
    <property type="nucleotide sequence ID" value="NZ_AZAC01000008.1"/>
</dbReference>
<protein>
    <recommendedName>
        <fullName evidence="8">O-methyltransferase</fullName>
    </recommendedName>
</protein>
<evidence type="ECO:0000313" key="7">
    <source>
        <dbReference type="Proteomes" id="UP000032233"/>
    </source>
</evidence>
<evidence type="ECO:0000256" key="1">
    <source>
        <dbReference type="ARBA" id="ARBA00022603"/>
    </source>
</evidence>
<keyword evidence="3" id="KW-0949">S-adenosyl-L-methionine</keyword>
<feature type="domain" description="O-methyltransferase dimerisation" evidence="5">
    <location>
        <begin position="25"/>
        <end position="89"/>
    </location>
</feature>
<dbReference type="GO" id="GO:0032259">
    <property type="term" value="P:methylation"/>
    <property type="evidence" value="ECO:0007669"/>
    <property type="project" value="UniProtKB-KW"/>
</dbReference>
<evidence type="ECO:0000313" key="6">
    <source>
        <dbReference type="EMBL" id="KIX14743.1"/>
    </source>
</evidence>
<dbReference type="EMBL" id="AZAC01000008">
    <property type="protein sequence ID" value="KIX14743.1"/>
    <property type="molecule type" value="Genomic_DNA"/>
</dbReference>
<evidence type="ECO:0000256" key="2">
    <source>
        <dbReference type="ARBA" id="ARBA00022679"/>
    </source>
</evidence>
<dbReference type="InterPro" id="IPR016461">
    <property type="entry name" value="COMT-like"/>
</dbReference>
<comment type="caution">
    <text evidence="6">The sequence shown here is derived from an EMBL/GenBank/DDBJ whole genome shotgun (WGS) entry which is preliminary data.</text>
</comment>
<dbReference type="Proteomes" id="UP000032233">
    <property type="component" value="Unassembled WGS sequence"/>
</dbReference>
<accession>A0A0D2HWJ0</accession>
<dbReference type="GO" id="GO:0008171">
    <property type="term" value="F:O-methyltransferase activity"/>
    <property type="evidence" value="ECO:0007669"/>
    <property type="project" value="InterPro"/>
</dbReference>
<dbReference type="InterPro" id="IPR036388">
    <property type="entry name" value="WH-like_DNA-bd_sf"/>
</dbReference>
<dbReference type="InterPro" id="IPR012967">
    <property type="entry name" value="COMT_dimerisation"/>
</dbReference>
<dbReference type="PANTHER" id="PTHR11746">
    <property type="entry name" value="O-METHYLTRANSFERASE"/>
    <property type="match status" value="1"/>
</dbReference>
<keyword evidence="7" id="KW-1185">Reference proteome</keyword>
<dbReference type="Gene3D" id="3.40.50.150">
    <property type="entry name" value="Vaccinia Virus protein VP39"/>
    <property type="match status" value="1"/>
</dbReference>
<name>A0A0D2HWJ0_9BACT</name>
<evidence type="ECO:0008006" key="8">
    <source>
        <dbReference type="Google" id="ProtNLM"/>
    </source>
</evidence>
<sequence length="346" mass="38090">MKSLPDRKINFHSLYEIVDAPIRWHLLRTALNMEVFGRLETPLSAADLSRALGSHAGNTEVLLKGLTAMGLLRKNGDTYVNTELARLCLCPQSETYLGGMLKSLSVMRTQGMENLEQIVLNGPPAQESGPDLENQSLWKEATSYLGAYQRAGVGQEAVEIARSLPEWPGFNKMLDLGGGAGMIGLYLVLAHPKMKGVLFDLPKVCENALPLIREYDSDMRMQVLAGDYNEDQLGEGYDLVWASLNLYYAKKDLNHVMAKIHQAMNPGGVFISYHEGLHQGRVSPAFHVLGRIAPAFRAQDFSFDQGEIADSMLKAGFARVHSKTIETVNGPIDLDIARKKGGNNGF</sequence>
<dbReference type="SUPFAM" id="SSF53335">
    <property type="entry name" value="S-adenosyl-L-methionine-dependent methyltransferases"/>
    <property type="match status" value="1"/>
</dbReference>
<reference evidence="6 7" key="1">
    <citation type="submission" date="2013-11" db="EMBL/GenBank/DDBJ databases">
        <title>Metagenomic analysis of a methanogenic consortium involved in long chain n-alkane degradation.</title>
        <authorList>
            <person name="Davidova I.A."/>
            <person name="Callaghan A.V."/>
            <person name="Wawrik B."/>
            <person name="Pruitt S."/>
            <person name="Marks C."/>
            <person name="Duncan K.E."/>
            <person name="Suflita J.M."/>
        </authorList>
    </citation>
    <scope>NUCLEOTIDE SEQUENCE [LARGE SCALE GENOMIC DNA]</scope>
    <source>
        <strain evidence="6 7">SPR</strain>
    </source>
</reference>
<dbReference type="STRING" id="1429043.X474_06270"/>
<dbReference type="InterPro" id="IPR029063">
    <property type="entry name" value="SAM-dependent_MTases_sf"/>
</dbReference>
<feature type="domain" description="O-methyltransferase C-terminal" evidence="4">
    <location>
        <begin position="168"/>
        <end position="271"/>
    </location>
</feature>
<dbReference type="InterPro" id="IPR036390">
    <property type="entry name" value="WH_DNA-bd_sf"/>
</dbReference>
<keyword evidence="1" id="KW-0489">Methyltransferase</keyword>
<evidence type="ECO:0000259" key="4">
    <source>
        <dbReference type="Pfam" id="PF00891"/>
    </source>
</evidence>
<dbReference type="AlphaFoldDB" id="A0A0D2HWJ0"/>
<dbReference type="CDD" id="cd02440">
    <property type="entry name" value="AdoMet_MTases"/>
    <property type="match status" value="1"/>
</dbReference>
<proteinExistence type="predicted"/>
<dbReference type="InterPro" id="IPR001077">
    <property type="entry name" value="COMT_C"/>
</dbReference>
<evidence type="ECO:0000259" key="5">
    <source>
        <dbReference type="Pfam" id="PF08100"/>
    </source>
</evidence>
<dbReference type="SUPFAM" id="SSF46785">
    <property type="entry name" value="Winged helix' DNA-binding domain"/>
    <property type="match status" value="1"/>
</dbReference>
<dbReference type="Pfam" id="PF08100">
    <property type="entry name" value="Dimerisation"/>
    <property type="match status" value="1"/>
</dbReference>
<keyword evidence="2" id="KW-0808">Transferase</keyword>
<dbReference type="Gene3D" id="1.10.10.10">
    <property type="entry name" value="Winged helix-like DNA-binding domain superfamily/Winged helix DNA-binding domain"/>
    <property type="match status" value="1"/>
</dbReference>
<dbReference type="PROSITE" id="PS51683">
    <property type="entry name" value="SAM_OMT_II"/>
    <property type="match status" value="1"/>
</dbReference>
<organism evidence="6 7">
    <name type="scientific">Dethiosulfatarculus sandiegensis</name>
    <dbReference type="NCBI Taxonomy" id="1429043"/>
    <lineage>
        <taxon>Bacteria</taxon>
        <taxon>Pseudomonadati</taxon>
        <taxon>Thermodesulfobacteriota</taxon>
        <taxon>Desulfarculia</taxon>
        <taxon>Desulfarculales</taxon>
        <taxon>Desulfarculaceae</taxon>
        <taxon>Dethiosulfatarculus</taxon>
    </lineage>
</organism>
<dbReference type="GO" id="GO:0046983">
    <property type="term" value="F:protein dimerization activity"/>
    <property type="evidence" value="ECO:0007669"/>
    <property type="project" value="InterPro"/>
</dbReference>